<dbReference type="FunFam" id="1.10.10.10:FF:000322">
    <property type="entry name" value="Probable disease resistance protein At1g63360"/>
    <property type="match status" value="1"/>
</dbReference>
<dbReference type="InterPro" id="IPR042197">
    <property type="entry name" value="Apaf_helical"/>
</dbReference>
<sequence length="1174" mass="134909">MERGKEKEANNSSVSFAVIHKDIVKLLDFLEKLNDGCIQIPVLNMDQIEELTSELTFVSAFFLQYYYFDSEGCNAESMSCISIAIHDLVRSIFRRSGVHMLIKLKHHNVLQLLENIESYISSHRYAESSHMTMTEDRLVELLDVNVMYLRYLPKCCSKLFLSSMTQYELLENVCGNVRDFHGLKINGCVEYETIEYVLPQLQLMAQRVVNFCLTLLDYRLKERDELDISQFNSKLANLLMEIIPVELEVMHICSTNLIASKSAEVGCFIKKLQEASPAILRESLVHLQQHMVNAITPSTSLGNIHIMIEFLLIILTDVPKDVIRHDKLFVLLARVGALIKEVAILVRNLEENSMDEDNVPETSSASQNFLENIELLKEDLQHVFLKAAANSSQLCFPMSDGPLFMTLLLRNLNDLLNSNAYSVALIKEEIGRVKEDLECIRSFFRKVEQELNRDLWARVLDVAYEAEHAINSILARDYGLLHLIFLLPDTVEKIKHVKKEVQEKISKKTSVIFTNCPNKPVENKSSIACKIIVGFEEETEWIIRKLTRGPTEIDVVSIVGMPGLGKTTLAYSVYNAKSVVGHFDVRAWCTVDQECNEKKLLQKIFNQVTGLKGNFIEDGIENDVADKLRKHLFGKRYLIVLDDLWDTATWDELTRPLYTIPSEFQKGSRVILTSRKKEVALHGKCHSAPLDLRMLRPEESWELLEKRIFGEEHCPNELKDVGEKIAQKCDGLPLVLDLIGGVISRMEKKEALWLEVLNNLSSFIFKDEEEVMKVIQLSYDHLSNHLKLCLLYFASYPKDKVIYFSSLKDLWSDEGLVEPTDLKSVEEVMDVYVDELIASCLVIVRGRGEEKSCQIHDLVHDFCSIKARKEKLFDLTSSVVLSSSSSSDPMLRQRTVIYDMSIHSADSSFFSLEKRNPYAKHLLSLKIQYGYYLYNWHLRHLRLLKRLDAPGITLGLPDTVLNEIGMLVHLRCLRIEMQVKSLPPSFSNLCNLETLVVYHGEPSLVLSPTIWSLAKLRHVDIHNCLVFDSDIDKLAKLENLTSLMFLKLSCSVHSRDIFKRFPNLRNLEFHMDCSAAEQMYFPRLDVLNKLERVYALFDCSGHQFDFHFPLSLKEVELNGFNLSSDELSGIGRSLPNLQKLNLRRTRIKGRKEWNMEQVTFRNLKSLILFEVFFF</sequence>
<dbReference type="PANTHER" id="PTHR23155">
    <property type="entry name" value="DISEASE RESISTANCE PROTEIN RP"/>
    <property type="match status" value="1"/>
</dbReference>
<keyword evidence="8" id="KW-0175">Coiled coil</keyword>
<dbReference type="GO" id="GO:0005524">
    <property type="term" value="F:ATP binding"/>
    <property type="evidence" value="ECO:0007669"/>
    <property type="project" value="UniProtKB-KW"/>
</dbReference>
<gene>
    <name evidence="12" type="ORF">CQW23_13201</name>
</gene>
<dbReference type="FunFam" id="3.40.50.300:FF:001091">
    <property type="entry name" value="Probable disease resistance protein At1g61300"/>
    <property type="match status" value="1"/>
</dbReference>
<keyword evidence="3" id="KW-0433">Leucine-rich repeat</keyword>
<dbReference type="InterPro" id="IPR044974">
    <property type="entry name" value="Disease_R_plants"/>
</dbReference>
<dbReference type="Gene3D" id="1.10.8.430">
    <property type="entry name" value="Helical domain of apoptotic protease-activating factors"/>
    <property type="match status" value="1"/>
</dbReference>
<dbReference type="OrthoDB" id="1272208at2759"/>
<evidence type="ECO:0000259" key="10">
    <source>
        <dbReference type="Pfam" id="PF00931"/>
    </source>
</evidence>
<dbReference type="PRINTS" id="PR00364">
    <property type="entry name" value="DISEASERSIST"/>
</dbReference>
<feature type="domain" description="Disease resistance protein winged helix" evidence="11">
    <location>
        <begin position="796"/>
        <end position="862"/>
    </location>
</feature>
<evidence type="ECO:0000259" key="11">
    <source>
        <dbReference type="Pfam" id="PF23559"/>
    </source>
</evidence>
<dbReference type="InterPro" id="IPR038005">
    <property type="entry name" value="RX-like_CC"/>
</dbReference>
<dbReference type="CDD" id="cd14798">
    <property type="entry name" value="RX-CC_like"/>
    <property type="match status" value="1"/>
</dbReference>
<dbReference type="SUPFAM" id="SSF52540">
    <property type="entry name" value="P-loop containing nucleoside triphosphate hydrolases"/>
    <property type="match status" value="1"/>
</dbReference>
<dbReference type="GO" id="GO:0051607">
    <property type="term" value="P:defense response to virus"/>
    <property type="evidence" value="ECO:0007669"/>
    <property type="project" value="UniProtKB-ARBA"/>
</dbReference>
<feature type="domain" description="NB-ARC" evidence="10">
    <location>
        <begin position="536"/>
        <end position="711"/>
    </location>
</feature>
<evidence type="ECO:0000256" key="4">
    <source>
        <dbReference type="ARBA" id="ARBA00022737"/>
    </source>
</evidence>
<dbReference type="PANTHER" id="PTHR23155:SF1228">
    <property type="entry name" value="NB-ARC DOMAIN CONTAINING PROTEIN, EXPRESSED"/>
    <property type="match status" value="1"/>
</dbReference>
<dbReference type="GO" id="GO:0098542">
    <property type="term" value="P:defense response to other organism"/>
    <property type="evidence" value="ECO:0007669"/>
    <property type="project" value="TreeGrafter"/>
</dbReference>
<dbReference type="InterPro" id="IPR027417">
    <property type="entry name" value="P-loop_NTPase"/>
</dbReference>
<evidence type="ECO:0000256" key="8">
    <source>
        <dbReference type="ARBA" id="ARBA00023054"/>
    </source>
</evidence>
<keyword evidence="9" id="KW-0472">Membrane</keyword>
<evidence type="ECO:0000256" key="1">
    <source>
        <dbReference type="ARBA" id="ARBA00004170"/>
    </source>
</evidence>
<evidence type="ECO:0000256" key="6">
    <source>
        <dbReference type="ARBA" id="ARBA00022821"/>
    </source>
</evidence>
<accession>A0A2G2WUT9</accession>
<proteinExistence type="inferred from homology"/>
<dbReference type="Gene3D" id="3.80.10.10">
    <property type="entry name" value="Ribonuclease Inhibitor"/>
    <property type="match status" value="1"/>
</dbReference>
<dbReference type="Gene3D" id="1.10.10.10">
    <property type="entry name" value="Winged helix-like DNA-binding domain superfamily/Winged helix DNA-binding domain"/>
    <property type="match status" value="1"/>
</dbReference>
<evidence type="ECO:0000256" key="3">
    <source>
        <dbReference type="ARBA" id="ARBA00022614"/>
    </source>
</evidence>
<keyword evidence="13" id="KW-1185">Reference proteome</keyword>
<keyword evidence="7" id="KW-0067">ATP-binding</keyword>
<comment type="subcellular location">
    <subcellularLocation>
        <location evidence="1">Membrane</location>
        <topology evidence="1">Peripheral membrane protein</topology>
    </subcellularLocation>
</comment>
<dbReference type="AlphaFoldDB" id="A0A2G2WUT9"/>
<dbReference type="Pfam" id="PF23559">
    <property type="entry name" value="WHD_DRP"/>
    <property type="match status" value="1"/>
</dbReference>
<reference evidence="13" key="2">
    <citation type="journal article" date="2017" name="J. Anim. Genet.">
        <title>Multiple reference genome sequences of hot pepper reveal the massive evolution of plant disease resistance genes by retroduplication.</title>
        <authorList>
            <person name="Kim S."/>
            <person name="Park J."/>
            <person name="Yeom S.-I."/>
            <person name="Kim Y.-M."/>
            <person name="Seo E."/>
            <person name="Kim K.-T."/>
            <person name="Kim M.-S."/>
            <person name="Lee J.M."/>
            <person name="Cheong K."/>
            <person name="Shin H.-S."/>
            <person name="Kim S.-B."/>
            <person name="Han K."/>
            <person name="Lee J."/>
            <person name="Park M."/>
            <person name="Lee H.-A."/>
            <person name="Lee H.-Y."/>
            <person name="Lee Y."/>
            <person name="Oh S."/>
            <person name="Lee J.H."/>
            <person name="Choi E."/>
            <person name="Choi E."/>
            <person name="Lee S.E."/>
            <person name="Jeon J."/>
            <person name="Kim H."/>
            <person name="Choi G."/>
            <person name="Song H."/>
            <person name="Lee J."/>
            <person name="Lee S.-C."/>
            <person name="Kwon J.-K."/>
            <person name="Lee H.-Y."/>
            <person name="Koo N."/>
            <person name="Hong Y."/>
            <person name="Kim R.W."/>
            <person name="Kang W.-H."/>
            <person name="Huh J.H."/>
            <person name="Kang B.-C."/>
            <person name="Yang T.-J."/>
            <person name="Lee Y.-H."/>
            <person name="Bennetzen J.L."/>
            <person name="Choi D."/>
        </authorList>
    </citation>
    <scope>NUCLEOTIDE SEQUENCE [LARGE SCALE GENOMIC DNA]</scope>
    <source>
        <strain evidence="13">cv. PBC81</strain>
    </source>
</reference>
<evidence type="ECO:0000256" key="9">
    <source>
        <dbReference type="ARBA" id="ARBA00023136"/>
    </source>
</evidence>
<name>A0A2G2WUT9_CAPBA</name>
<evidence type="ECO:0000313" key="12">
    <source>
        <dbReference type="EMBL" id="PHT48993.1"/>
    </source>
</evidence>
<evidence type="ECO:0000256" key="2">
    <source>
        <dbReference type="ARBA" id="ARBA00008894"/>
    </source>
</evidence>
<reference evidence="12 13" key="1">
    <citation type="journal article" date="2017" name="Genome Biol.">
        <title>New reference genome sequences of hot pepper reveal the massive evolution of plant disease-resistance genes by retroduplication.</title>
        <authorList>
            <person name="Kim S."/>
            <person name="Park J."/>
            <person name="Yeom S.I."/>
            <person name="Kim Y.M."/>
            <person name="Seo E."/>
            <person name="Kim K.T."/>
            <person name="Kim M.S."/>
            <person name="Lee J.M."/>
            <person name="Cheong K."/>
            <person name="Shin H.S."/>
            <person name="Kim S.B."/>
            <person name="Han K."/>
            <person name="Lee J."/>
            <person name="Park M."/>
            <person name="Lee H.A."/>
            <person name="Lee H.Y."/>
            <person name="Lee Y."/>
            <person name="Oh S."/>
            <person name="Lee J.H."/>
            <person name="Choi E."/>
            <person name="Choi E."/>
            <person name="Lee S.E."/>
            <person name="Jeon J."/>
            <person name="Kim H."/>
            <person name="Choi G."/>
            <person name="Song H."/>
            <person name="Lee J."/>
            <person name="Lee S.C."/>
            <person name="Kwon J.K."/>
            <person name="Lee H.Y."/>
            <person name="Koo N."/>
            <person name="Hong Y."/>
            <person name="Kim R.W."/>
            <person name="Kang W.H."/>
            <person name="Huh J.H."/>
            <person name="Kang B.C."/>
            <person name="Yang T.J."/>
            <person name="Lee Y.H."/>
            <person name="Bennetzen J.L."/>
            <person name="Choi D."/>
        </authorList>
    </citation>
    <scope>NUCLEOTIDE SEQUENCE [LARGE SCALE GENOMIC DNA]</scope>
    <source>
        <strain evidence="13">cv. PBC81</strain>
    </source>
</reference>
<dbReference type="Proteomes" id="UP000224567">
    <property type="component" value="Unassembled WGS sequence"/>
</dbReference>
<protein>
    <recommendedName>
        <fullName evidence="14">NB-ARC domain-containing protein</fullName>
    </recommendedName>
</protein>
<keyword evidence="4" id="KW-0677">Repeat</keyword>
<keyword evidence="5" id="KW-0547">Nucleotide-binding</keyword>
<organism evidence="12 13">
    <name type="scientific">Capsicum baccatum</name>
    <name type="common">Peruvian pepper</name>
    <dbReference type="NCBI Taxonomy" id="33114"/>
    <lineage>
        <taxon>Eukaryota</taxon>
        <taxon>Viridiplantae</taxon>
        <taxon>Streptophyta</taxon>
        <taxon>Embryophyta</taxon>
        <taxon>Tracheophyta</taxon>
        <taxon>Spermatophyta</taxon>
        <taxon>Magnoliopsida</taxon>
        <taxon>eudicotyledons</taxon>
        <taxon>Gunneridae</taxon>
        <taxon>Pentapetalae</taxon>
        <taxon>asterids</taxon>
        <taxon>lamiids</taxon>
        <taxon>Solanales</taxon>
        <taxon>Solanaceae</taxon>
        <taxon>Solanoideae</taxon>
        <taxon>Capsiceae</taxon>
        <taxon>Capsicum</taxon>
    </lineage>
</organism>
<comment type="similarity">
    <text evidence="2">Belongs to the disease resistance NB-LRR family.</text>
</comment>
<evidence type="ECO:0000256" key="7">
    <source>
        <dbReference type="ARBA" id="ARBA00022840"/>
    </source>
</evidence>
<comment type="caution">
    <text evidence="12">The sequence shown here is derived from an EMBL/GenBank/DDBJ whole genome shotgun (WGS) entry which is preliminary data.</text>
</comment>
<dbReference type="InterPro" id="IPR058922">
    <property type="entry name" value="WHD_DRP"/>
</dbReference>
<dbReference type="GO" id="GO:0016020">
    <property type="term" value="C:membrane"/>
    <property type="evidence" value="ECO:0007669"/>
    <property type="project" value="UniProtKB-SubCell"/>
</dbReference>
<evidence type="ECO:0008006" key="14">
    <source>
        <dbReference type="Google" id="ProtNLM"/>
    </source>
</evidence>
<dbReference type="SUPFAM" id="SSF52058">
    <property type="entry name" value="L domain-like"/>
    <property type="match status" value="1"/>
</dbReference>
<dbReference type="InterPro" id="IPR002182">
    <property type="entry name" value="NB-ARC"/>
</dbReference>
<evidence type="ECO:0000256" key="5">
    <source>
        <dbReference type="ARBA" id="ARBA00022741"/>
    </source>
</evidence>
<dbReference type="Pfam" id="PF00931">
    <property type="entry name" value="NB-ARC"/>
    <property type="match status" value="1"/>
</dbReference>
<dbReference type="EMBL" id="MLFT02000005">
    <property type="protein sequence ID" value="PHT48993.1"/>
    <property type="molecule type" value="Genomic_DNA"/>
</dbReference>
<dbReference type="InterPro" id="IPR032675">
    <property type="entry name" value="LRR_dom_sf"/>
</dbReference>
<dbReference type="Gene3D" id="3.40.50.300">
    <property type="entry name" value="P-loop containing nucleotide triphosphate hydrolases"/>
    <property type="match status" value="1"/>
</dbReference>
<evidence type="ECO:0000313" key="13">
    <source>
        <dbReference type="Proteomes" id="UP000224567"/>
    </source>
</evidence>
<dbReference type="InterPro" id="IPR036388">
    <property type="entry name" value="WH-like_DNA-bd_sf"/>
</dbReference>
<keyword evidence="6" id="KW-0611">Plant defense</keyword>
<dbReference type="GO" id="GO:0043531">
    <property type="term" value="F:ADP binding"/>
    <property type="evidence" value="ECO:0007669"/>
    <property type="project" value="InterPro"/>
</dbReference>